<protein>
    <submittedName>
        <fullName evidence="4">GNAT family N-acetyltransferase</fullName>
    </submittedName>
</protein>
<dbReference type="PANTHER" id="PTHR43877">
    <property type="entry name" value="AMINOALKYLPHOSPHONATE N-ACETYLTRANSFERASE-RELATED-RELATED"/>
    <property type="match status" value="1"/>
</dbReference>
<evidence type="ECO:0000313" key="4">
    <source>
        <dbReference type="EMBL" id="KAE9632736.1"/>
    </source>
</evidence>
<dbReference type="PROSITE" id="PS51186">
    <property type="entry name" value="GNAT"/>
    <property type="match status" value="1"/>
</dbReference>
<reference evidence="4 5" key="1">
    <citation type="submission" date="2019-12" db="EMBL/GenBank/DDBJ databases">
        <authorList>
            <person name="Zhang Y.-J."/>
        </authorList>
    </citation>
    <scope>NUCLEOTIDE SEQUENCE [LARGE SCALE GENOMIC DNA]</scope>
    <source>
        <strain evidence="4 5">H18S-6</strain>
    </source>
</reference>
<gene>
    <name evidence="4" type="ORF">GP644_02890</name>
</gene>
<evidence type="ECO:0000256" key="2">
    <source>
        <dbReference type="ARBA" id="ARBA00023315"/>
    </source>
</evidence>
<keyword evidence="2" id="KW-0012">Acyltransferase</keyword>
<dbReference type="CDD" id="cd04301">
    <property type="entry name" value="NAT_SF"/>
    <property type="match status" value="1"/>
</dbReference>
<dbReference type="AlphaFoldDB" id="A0A6A4RF98"/>
<dbReference type="Proteomes" id="UP000441586">
    <property type="component" value="Unassembled WGS sequence"/>
</dbReference>
<comment type="caution">
    <text evidence="4">The sequence shown here is derived from an EMBL/GenBank/DDBJ whole genome shotgun (WGS) entry which is preliminary data.</text>
</comment>
<organism evidence="4 5">
    <name type="scientific">Parasedimentitalea maritima</name>
    <dbReference type="NCBI Taxonomy" id="2578117"/>
    <lineage>
        <taxon>Bacteria</taxon>
        <taxon>Pseudomonadati</taxon>
        <taxon>Pseudomonadota</taxon>
        <taxon>Alphaproteobacteria</taxon>
        <taxon>Rhodobacterales</taxon>
        <taxon>Paracoccaceae</taxon>
        <taxon>Parasedimentitalea</taxon>
    </lineage>
</organism>
<dbReference type="Pfam" id="PF00583">
    <property type="entry name" value="Acetyltransf_1"/>
    <property type="match status" value="1"/>
</dbReference>
<sequence>MPALPATLSIRPARLSDCSSLAALSVEVWLGTYIREGVNAFFADYVLAHYTVEQFAKTLKDPAERVLVSENSIGIDGYIRITNDQPCPADHPSTTEVTTLYVQPRHHGKGIGQELLRAGLDLCREIEWDTPWLATNSENTNALSFYKRQGFTIVGQTHFEIEDQRYCNEVLVVCT</sequence>
<feature type="domain" description="N-acetyltransferase" evidence="3">
    <location>
        <begin position="8"/>
        <end position="175"/>
    </location>
</feature>
<dbReference type="SUPFAM" id="SSF55729">
    <property type="entry name" value="Acyl-CoA N-acyltransferases (Nat)"/>
    <property type="match status" value="1"/>
</dbReference>
<evidence type="ECO:0000259" key="3">
    <source>
        <dbReference type="PROSITE" id="PS51186"/>
    </source>
</evidence>
<dbReference type="GO" id="GO:0016747">
    <property type="term" value="F:acyltransferase activity, transferring groups other than amino-acyl groups"/>
    <property type="evidence" value="ECO:0007669"/>
    <property type="project" value="InterPro"/>
</dbReference>
<dbReference type="RefSeq" id="WP_158976887.1">
    <property type="nucleotide sequence ID" value="NZ_WSFO01000001.1"/>
</dbReference>
<dbReference type="InterPro" id="IPR000182">
    <property type="entry name" value="GNAT_dom"/>
</dbReference>
<evidence type="ECO:0000256" key="1">
    <source>
        <dbReference type="ARBA" id="ARBA00022679"/>
    </source>
</evidence>
<dbReference type="EMBL" id="WSFO01000001">
    <property type="protein sequence ID" value="KAE9632736.1"/>
    <property type="molecule type" value="Genomic_DNA"/>
</dbReference>
<dbReference type="InterPro" id="IPR050832">
    <property type="entry name" value="Bact_Acetyltransf"/>
</dbReference>
<proteinExistence type="predicted"/>
<dbReference type="Gene3D" id="3.40.630.30">
    <property type="match status" value="1"/>
</dbReference>
<accession>A0A6A4RF98</accession>
<name>A0A6A4RF98_9RHOB</name>
<keyword evidence="1 4" id="KW-0808">Transferase</keyword>
<evidence type="ECO:0000313" key="5">
    <source>
        <dbReference type="Proteomes" id="UP000441586"/>
    </source>
</evidence>
<dbReference type="InterPro" id="IPR016181">
    <property type="entry name" value="Acyl_CoA_acyltransferase"/>
</dbReference>